<keyword evidence="9 10" id="KW-0133">Cell shape</keyword>
<evidence type="ECO:0000256" key="9">
    <source>
        <dbReference type="HAMAP-Rule" id="MF_00639"/>
    </source>
</evidence>
<dbReference type="GO" id="GO:0008764">
    <property type="term" value="F:UDP-N-acetylmuramoylalanine-D-glutamate ligase activity"/>
    <property type="evidence" value="ECO:0007669"/>
    <property type="project" value="UniProtKB-UniRule"/>
</dbReference>
<comment type="function">
    <text evidence="9 10">Cell wall formation. Catalyzes the addition of glutamate to the nucleotide precursor UDP-N-acetylmuramoyl-L-alanine (UMA).</text>
</comment>
<dbReference type="SUPFAM" id="SSF53623">
    <property type="entry name" value="MurD-like peptide ligases, catalytic domain"/>
    <property type="match status" value="1"/>
</dbReference>
<dbReference type="UniPathway" id="UPA00219"/>
<comment type="pathway">
    <text evidence="2 9 10">Cell wall biogenesis; peptidoglycan biosynthesis.</text>
</comment>
<dbReference type="AlphaFoldDB" id="A0A1G2QVD5"/>
<dbReference type="NCBIfam" id="TIGR01087">
    <property type="entry name" value="murD"/>
    <property type="match status" value="1"/>
</dbReference>
<dbReference type="GO" id="GO:0009252">
    <property type="term" value="P:peptidoglycan biosynthetic process"/>
    <property type="evidence" value="ECO:0007669"/>
    <property type="project" value="UniProtKB-UniRule"/>
</dbReference>
<keyword evidence="3 9" id="KW-0963">Cytoplasm</keyword>
<accession>A0A1G2QVD5</accession>
<dbReference type="GO" id="GO:0051301">
    <property type="term" value="P:cell division"/>
    <property type="evidence" value="ECO:0007669"/>
    <property type="project" value="UniProtKB-KW"/>
</dbReference>
<dbReference type="STRING" id="1802448.A2672_02085"/>
<comment type="similarity">
    <text evidence="9">Belongs to the MurCDEF family.</text>
</comment>
<dbReference type="Gene3D" id="3.40.50.720">
    <property type="entry name" value="NAD(P)-binding Rossmann-like Domain"/>
    <property type="match status" value="1"/>
</dbReference>
<name>A0A1G2QVD5_9BACT</name>
<feature type="domain" description="Mur ligase C-terminal" evidence="11">
    <location>
        <begin position="286"/>
        <end position="400"/>
    </location>
</feature>
<dbReference type="InterPro" id="IPR018109">
    <property type="entry name" value="Folylpolyglutamate_synth_CS"/>
</dbReference>
<dbReference type="PROSITE" id="PS01011">
    <property type="entry name" value="FOLYLPOLYGLU_SYNT_1"/>
    <property type="match status" value="1"/>
</dbReference>
<feature type="binding site" evidence="9">
    <location>
        <begin position="112"/>
        <end position="118"/>
    </location>
    <ligand>
        <name>ATP</name>
        <dbReference type="ChEBI" id="CHEBI:30616"/>
    </ligand>
</feature>
<dbReference type="HAMAP" id="MF_00639">
    <property type="entry name" value="MurD"/>
    <property type="match status" value="1"/>
</dbReference>
<keyword evidence="5 9" id="KW-0132">Cell division</keyword>
<dbReference type="Pfam" id="PF02875">
    <property type="entry name" value="Mur_ligase_C"/>
    <property type="match status" value="1"/>
</dbReference>
<evidence type="ECO:0000256" key="5">
    <source>
        <dbReference type="ARBA" id="ARBA00022618"/>
    </source>
</evidence>
<feature type="domain" description="Mur ligase central" evidence="12">
    <location>
        <begin position="110"/>
        <end position="232"/>
    </location>
</feature>
<dbReference type="EMBL" id="MHTT01000032">
    <property type="protein sequence ID" value="OHA64574.1"/>
    <property type="molecule type" value="Genomic_DNA"/>
</dbReference>
<evidence type="ECO:0000256" key="6">
    <source>
        <dbReference type="ARBA" id="ARBA00022741"/>
    </source>
</evidence>
<evidence type="ECO:0000259" key="11">
    <source>
        <dbReference type="Pfam" id="PF02875"/>
    </source>
</evidence>
<dbReference type="GO" id="GO:0005524">
    <property type="term" value="F:ATP binding"/>
    <property type="evidence" value="ECO:0007669"/>
    <property type="project" value="UniProtKB-UniRule"/>
</dbReference>
<dbReference type="InterPro" id="IPR013221">
    <property type="entry name" value="Mur_ligase_cen"/>
</dbReference>
<evidence type="ECO:0000256" key="4">
    <source>
        <dbReference type="ARBA" id="ARBA00022598"/>
    </source>
</evidence>
<dbReference type="GO" id="GO:0004326">
    <property type="term" value="F:tetrahydrofolylpolyglutamate synthase activity"/>
    <property type="evidence" value="ECO:0007669"/>
    <property type="project" value="InterPro"/>
</dbReference>
<gene>
    <name evidence="9" type="primary">murD</name>
    <name evidence="13" type="ORF">A2672_02085</name>
</gene>
<dbReference type="Pfam" id="PF08245">
    <property type="entry name" value="Mur_ligase_M"/>
    <property type="match status" value="1"/>
</dbReference>
<dbReference type="SUPFAM" id="SSF53244">
    <property type="entry name" value="MurD-like peptide ligases, peptide-binding domain"/>
    <property type="match status" value="1"/>
</dbReference>
<evidence type="ECO:0000256" key="3">
    <source>
        <dbReference type="ARBA" id="ARBA00022490"/>
    </source>
</evidence>
<evidence type="ECO:0000256" key="1">
    <source>
        <dbReference type="ARBA" id="ARBA00004496"/>
    </source>
</evidence>
<protein>
    <recommendedName>
        <fullName evidence="9 10">UDP-N-acetylmuramoylalanine--D-glutamate ligase</fullName>
        <ecNumber evidence="9 10">6.3.2.9</ecNumber>
    </recommendedName>
    <alternativeName>
        <fullName evidence="9">D-glutamic acid-adding enzyme</fullName>
    </alternativeName>
    <alternativeName>
        <fullName evidence="9">UDP-N-acetylmuramoyl-L-alanyl-D-glutamate synthetase</fullName>
    </alternativeName>
</protein>
<dbReference type="InterPro" id="IPR005762">
    <property type="entry name" value="MurD"/>
</dbReference>
<evidence type="ECO:0000256" key="2">
    <source>
        <dbReference type="ARBA" id="ARBA00004752"/>
    </source>
</evidence>
<evidence type="ECO:0000256" key="8">
    <source>
        <dbReference type="ARBA" id="ARBA00023306"/>
    </source>
</evidence>
<keyword evidence="9 10" id="KW-0961">Cell wall biogenesis/degradation</keyword>
<dbReference type="InterPro" id="IPR036565">
    <property type="entry name" value="Mur-like_cat_sf"/>
</dbReference>
<keyword evidence="4 9" id="KW-0436">Ligase</keyword>
<sequence length="426" mass="47386">MKLKELKGKKVLILGFAREGGDTLRFLRRYFPKKIIGIADQKSYISNGREKYVIWHLGKDYLKALKKYDVIIKAPGIAPYVIAPFLKTPHHITSQTDIFFENCENTIIGVTGTKGKSTTASLIHHILQSGGARTRLIGNIGEPALSYLAKAKPEDIFVYELSSFQLESLKVSPHIAVFLNLYPEHLDHHKTFGAYAKAKANITLHQGTEDFLVYNAKDAEVRKIAKKSRAQKLPFLPKPKRGLSPHIAGTVPALAAVEPAILVGKLFGVSDSKIKQAIKNFKPLPHRLEDIGEYKNIRFVNDSLATIPEATMAALGLLGNQVATLIAGGYDRGVSMTKLARRIDKSGIQTLILFPDTGKKILQDLKRKPTNVFFAQNMKEAVQLAYQHTPKGKTCLLSPAASSFNLFRDYQDRGNQFTKFVKRYGS</sequence>
<dbReference type="PANTHER" id="PTHR43692">
    <property type="entry name" value="UDP-N-ACETYLMURAMOYLALANINE--D-GLUTAMATE LIGASE"/>
    <property type="match status" value="1"/>
</dbReference>
<keyword evidence="8 9" id="KW-0131">Cell cycle</keyword>
<dbReference type="Gene3D" id="3.90.190.20">
    <property type="entry name" value="Mur ligase, C-terminal domain"/>
    <property type="match status" value="1"/>
</dbReference>
<proteinExistence type="inferred from homology"/>
<reference evidence="13 14" key="1">
    <citation type="journal article" date="2016" name="Nat. Commun.">
        <title>Thousands of microbial genomes shed light on interconnected biogeochemical processes in an aquifer system.</title>
        <authorList>
            <person name="Anantharaman K."/>
            <person name="Brown C.T."/>
            <person name="Hug L.A."/>
            <person name="Sharon I."/>
            <person name="Castelle C.J."/>
            <person name="Probst A.J."/>
            <person name="Thomas B.C."/>
            <person name="Singh A."/>
            <person name="Wilkins M.J."/>
            <person name="Karaoz U."/>
            <person name="Brodie E.L."/>
            <person name="Williams K.H."/>
            <person name="Hubbard S.S."/>
            <person name="Banfield J.F."/>
        </authorList>
    </citation>
    <scope>NUCLEOTIDE SEQUENCE [LARGE SCALE GENOMIC DNA]</scope>
</reference>
<organism evidence="13 14">
    <name type="scientific">Candidatus Wildermuthbacteria bacterium RIFCSPHIGHO2_01_FULL_49_22b</name>
    <dbReference type="NCBI Taxonomy" id="1802448"/>
    <lineage>
        <taxon>Bacteria</taxon>
        <taxon>Candidatus Wildermuthiibacteriota</taxon>
    </lineage>
</organism>
<comment type="catalytic activity">
    <reaction evidence="9 10">
        <text>UDP-N-acetyl-alpha-D-muramoyl-L-alanine + D-glutamate + ATP = UDP-N-acetyl-alpha-D-muramoyl-L-alanyl-D-glutamate + ADP + phosphate + H(+)</text>
        <dbReference type="Rhea" id="RHEA:16429"/>
        <dbReference type="ChEBI" id="CHEBI:15378"/>
        <dbReference type="ChEBI" id="CHEBI:29986"/>
        <dbReference type="ChEBI" id="CHEBI:30616"/>
        <dbReference type="ChEBI" id="CHEBI:43474"/>
        <dbReference type="ChEBI" id="CHEBI:83898"/>
        <dbReference type="ChEBI" id="CHEBI:83900"/>
        <dbReference type="ChEBI" id="CHEBI:456216"/>
        <dbReference type="EC" id="6.3.2.9"/>
    </reaction>
</comment>
<dbReference type="PANTHER" id="PTHR43692:SF1">
    <property type="entry name" value="UDP-N-ACETYLMURAMOYLALANINE--D-GLUTAMATE LIGASE"/>
    <property type="match status" value="1"/>
</dbReference>
<dbReference type="GO" id="GO:0005737">
    <property type="term" value="C:cytoplasm"/>
    <property type="evidence" value="ECO:0007669"/>
    <property type="project" value="UniProtKB-SubCell"/>
</dbReference>
<keyword evidence="6 9" id="KW-0547">Nucleotide-binding</keyword>
<comment type="caution">
    <text evidence="13">The sequence shown here is derived from an EMBL/GenBank/DDBJ whole genome shotgun (WGS) entry which is preliminary data.</text>
</comment>
<dbReference type="EC" id="6.3.2.9" evidence="9 10"/>
<dbReference type="InterPro" id="IPR004101">
    <property type="entry name" value="Mur_ligase_C"/>
</dbReference>
<dbReference type="Gene3D" id="3.40.1190.10">
    <property type="entry name" value="Mur-like, catalytic domain"/>
    <property type="match status" value="1"/>
</dbReference>
<evidence type="ECO:0000313" key="13">
    <source>
        <dbReference type="EMBL" id="OHA64574.1"/>
    </source>
</evidence>
<comment type="subcellular location">
    <subcellularLocation>
        <location evidence="1 9 10">Cytoplasm</location>
    </subcellularLocation>
</comment>
<dbReference type="GO" id="GO:0071555">
    <property type="term" value="P:cell wall organization"/>
    <property type="evidence" value="ECO:0007669"/>
    <property type="project" value="UniProtKB-KW"/>
</dbReference>
<evidence type="ECO:0000259" key="12">
    <source>
        <dbReference type="Pfam" id="PF08245"/>
    </source>
</evidence>
<evidence type="ECO:0000313" key="14">
    <source>
        <dbReference type="Proteomes" id="UP000178065"/>
    </source>
</evidence>
<evidence type="ECO:0000256" key="7">
    <source>
        <dbReference type="ARBA" id="ARBA00022840"/>
    </source>
</evidence>
<keyword evidence="7 9" id="KW-0067">ATP-binding</keyword>
<dbReference type="InterPro" id="IPR036615">
    <property type="entry name" value="Mur_ligase_C_dom_sf"/>
</dbReference>
<dbReference type="Proteomes" id="UP000178065">
    <property type="component" value="Unassembled WGS sequence"/>
</dbReference>
<dbReference type="GO" id="GO:0008360">
    <property type="term" value="P:regulation of cell shape"/>
    <property type="evidence" value="ECO:0007669"/>
    <property type="project" value="UniProtKB-KW"/>
</dbReference>
<keyword evidence="9 10" id="KW-0573">Peptidoglycan synthesis</keyword>
<evidence type="ECO:0000256" key="10">
    <source>
        <dbReference type="RuleBase" id="RU003664"/>
    </source>
</evidence>